<dbReference type="RefSeq" id="WP_188965343.1">
    <property type="nucleotide sequence ID" value="NZ_BMKW01000001.1"/>
</dbReference>
<evidence type="ECO:0000256" key="1">
    <source>
        <dbReference type="SAM" id="Phobius"/>
    </source>
</evidence>
<feature type="transmembrane region" description="Helical" evidence="1">
    <location>
        <begin position="20"/>
        <end position="42"/>
    </location>
</feature>
<comment type="caution">
    <text evidence="2">The sequence shown here is derived from an EMBL/GenBank/DDBJ whole genome shotgun (WGS) entry which is preliminary data.</text>
</comment>
<feature type="transmembrane region" description="Helical" evidence="1">
    <location>
        <begin position="118"/>
        <end position="135"/>
    </location>
</feature>
<evidence type="ECO:0000313" key="2">
    <source>
        <dbReference type="EMBL" id="GGJ01383.1"/>
    </source>
</evidence>
<accession>A0A917K549</accession>
<organism evidence="2 3">
    <name type="scientific">Neoroseomonas lacus</name>
    <dbReference type="NCBI Taxonomy" id="287609"/>
    <lineage>
        <taxon>Bacteria</taxon>
        <taxon>Pseudomonadati</taxon>
        <taxon>Pseudomonadota</taxon>
        <taxon>Alphaproteobacteria</taxon>
        <taxon>Acetobacterales</taxon>
        <taxon>Acetobacteraceae</taxon>
        <taxon>Neoroseomonas</taxon>
    </lineage>
</organism>
<feature type="transmembrane region" description="Helical" evidence="1">
    <location>
        <begin position="49"/>
        <end position="67"/>
    </location>
</feature>
<dbReference type="EMBL" id="BMKW01000001">
    <property type="protein sequence ID" value="GGJ01383.1"/>
    <property type="molecule type" value="Genomic_DNA"/>
</dbReference>
<protein>
    <submittedName>
        <fullName evidence="2">Uncharacterized protein</fullName>
    </submittedName>
</protein>
<feature type="transmembrane region" description="Helical" evidence="1">
    <location>
        <begin position="87"/>
        <end position="111"/>
    </location>
</feature>
<gene>
    <name evidence="2" type="ORF">GCM10011320_05280</name>
</gene>
<feature type="transmembrane region" description="Helical" evidence="1">
    <location>
        <begin position="155"/>
        <end position="176"/>
    </location>
</feature>
<keyword evidence="1" id="KW-0812">Transmembrane</keyword>
<proteinExistence type="predicted"/>
<keyword evidence="3" id="KW-1185">Reference proteome</keyword>
<dbReference type="Proteomes" id="UP000661507">
    <property type="component" value="Unassembled WGS sequence"/>
</dbReference>
<evidence type="ECO:0000313" key="3">
    <source>
        <dbReference type="Proteomes" id="UP000661507"/>
    </source>
</evidence>
<keyword evidence="1" id="KW-1133">Transmembrane helix</keyword>
<reference evidence="2" key="1">
    <citation type="journal article" date="2014" name="Int. J. Syst. Evol. Microbiol.">
        <title>Complete genome sequence of Corynebacterium casei LMG S-19264T (=DSM 44701T), isolated from a smear-ripened cheese.</title>
        <authorList>
            <consortium name="US DOE Joint Genome Institute (JGI-PGF)"/>
            <person name="Walter F."/>
            <person name="Albersmeier A."/>
            <person name="Kalinowski J."/>
            <person name="Ruckert C."/>
        </authorList>
    </citation>
    <scope>NUCLEOTIDE SEQUENCE</scope>
    <source>
        <strain evidence="2">CGMCC 1.3617</strain>
    </source>
</reference>
<sequence>MRVFAALGRYIDHADPATRIANSVALLVGSNGPFYPAYVWYLAPEAGPVSLATMAASPFFLAIPWLSRRSAVAARVALPVVGIANTVWTAALLGPATGVAVFLFPCLLLAMLSWREKTAMFVLLGAGLAAQQALLRWPWPALSGLDPMVQGNLVALNAMSVGALLAVLVASLAGLLRDHDVADGRGTPP</sequence>
<reference evidence="2" key="2">
    <citation type="submission" date="2020-09" db="EMBL/GenBank/DDBJ databases">
        <authorList>
            <person name="Sun Q."/>
            <person name="Zhou Y."/>
        </authorList>
    </citation>
    <scope>NUCLEOTIDE SEQUENCE</scope>
    <source>
        <strain evidence="2">CGMCC 1.3617</strain>
    </source>
</reference>
<keyword evidence="1" id="KW-0472">Membrane</keyword>
<dbReference type="AlphaFoldDB" id="A0A917K549"/>
<name>A0A917K549_9PROT</name>